<dbReference type="AlphaFoldDB" id="A0A2H6LQS3"/>
<keyword evidence="4" id="KW-1185">Reference proteome</keyword>
<dbReference type="Proteomes" id="UP000236527">
    <property type="component" value="Unassembled WGS sequence"/>
</dbReference>
<comment type="caution">
    <text evidence="3">The sequence shown here is derived from an EMBL/GenBank/DDBJ whole genome shotgun (WGS) entry which is preliminary data.</text>
</comment>
<evidence type="ECO:0000256" key="2">
    <source>
        <dbReference type="RuleBase" id="RU362080"/>
    </source>
</evidence>
<evidence type="ECO:0000313" key="4">
    <source>
        <dbReference type="Proteomes" id="UP000236527"/>
    </source>
</evidence>
<sequence>MDWKAYSIRKYSTMSNQTNLTDACNNLAELCDQVVADRNVVIINRQEGEGVALIAVDELNSLLETSYLLRSPKNAARLFTALERAKARILKPQSINELRQELGIGEEEE</sequence>
<organism evidence="3 4">
    <name type="scientific">Nostoc cycadae WK-1</name>
    <dbReference type="NCBI Taxonomy" id="1861711"/>
    <lineage>
        <taxon>Bacteria</taxon>
        <taxon>Bacillati</taxon>
        <taxon>Cyanobacteriota</taxon>
        <taxon>Cyanophyceae</taxon>
        <taxon>Nostocales</taxon>
        <taxon>Nostocaceae</taxon>
        <taxon>Nostoc</taxon>
    </lineage>
</organism>
<dbReference type="SUPFAM" id="SSF143120">
    <property type="entry name" value="YefM-like"/>
    <property type="match status" value="1"/>
</dbReference>
<name>A0A2H6LQS3_9NOSO</name>
<dbReference type="Gene3D" id="3.40.1620.10">
    <property type="entry name" value="YefM-like domain"/>
    <property type="match status" value="1"/>
</dbReference>
<dbReference type="InterPro" id="IPR051405">
    <property type="entry name" value="phD/YefM_antitoxin"/>
</dbReference>
<dbReference type="PANTHER" id="PTHR33713:SF6">
    <property type="entry name" value="ANTITOXIN YEFM"/>
    <property type="match status" value="1"/>
</dbReference>
<reference evidence="4" key="1">
    <citation type="journal article" date="2018" name="Genome Announc.">
        <title>Draft Genome Sequence of the Nitrogen-Fixing and Hormogonia-Inducing Cyanobacterium Nostoc cycadae Strain WK-1, Isolated from the Coralloid Roots of Cycas revoluta.</title>
        <authorList>
            <person name="Kanesaki Y."/>
            <person name="Hirose M."/>
            <person name="Hirose Y."/>
            <person name="Fujisawa T."/>
            <person name="Nakamura Y."/>
            <person name="Watanabe S."/>
            <person name="Matsunaga S."/>
            <person name="Uchida H."/>
            <person name="Murakami A."/>
        </authorList>
    </citation>
    <scope>NUCLEOTIDE SEQUENCE [LARGE SCALE GENOMIC DNA]</scope>
    <source>
        <strain evidence="4">WK-1</strain>
    </source>
</reference>
<dbReference type="Gene3D" id="1.10.1220.170">
    <property type="match status" value="1"/>
</dbReference>
<dbReference type="EMBL" id="BDGE01000109">
    <property type="protein sequence ID" value="GBE95575.1"/>
    <property type="molecule type" value="Genomic_DNA"/>
</dbReference>
<evidence type="ECO:0000256" key="1">
    <source>
        <dbReference type="ARBA" id="ARBA00009981"/>
    </source>
</evidence>
<gene>
    <name evidence="3" type="ORF">NCWK1_5363</name>
</gene>
<dbReference type="InterPro" id="IPR006442">
    <property type="entry name" value="Antitoxin_Phd/YefM"/>
</dbReference>
<dbReference type="Pfam" id="PF02604">
    <property type="entry name" value="PhdYeFM_antitox"/>
    <property type="match status" value="1"/>
</dbReference>
<dbReference type="InterPro" id="IPR036165">
    <property type="entry name" value="YefM-like_sf"/>
</dbReference>
<accession>A0A2H6LQS3</accession>
<evidence type="ECO:0000313" key="3">
    <source>
        <dbReference type="EMBL" id="GBE95575.1"/>
    </source>
</evidence>
<protein>
    <recommendedName>
        <fullName evidence="2">Antitoxin</fullName>
    </recommendedName>
</protein>
<dbReference type="PANTHER" id="PTHR33713">
    <property type="entry name" value="ANTITOXIN YAFN-RELATED"/>
    <property type="match status" value="1"/>
</dbReference>
<comment type="function">
    <text evidence="2">Antitoxin component of a type II toxin-antitoxin (TA) system.</text>
</comment>
<comment type="similarity">
    <text evidence="1 2">Belongs to the phD/YefM antitoxin family.</text>
</comment>
<proteinExistence type="inferred from homology"/>